<dbReference type="EMBL" id="CP004025">
    <property type="protein sequence ID" value="AGC44564.1"/>
    <property type="molecule type" value="Genomic_DNA"/>
</dbReference>
<evidence type="ECO:0000313" key="7">
    <source>
        <dbReference type="Proteomes" id="UP000011131"/>
    </source>
</evidence>
<keyword evidence="2 6" id="KW-0489">Methyltransferase</keyword>
<organism evidence="6 7">
    <name type="scientific">Myxococcus stipitatus (strain DSM 14675 / JCM 12634 / Mx s8)</name>
    <dbReference type="NCBI Taxonomy" id="1278073"/>
    <lineage>
        <taxon>Bacteria</taxon>
        <taxon>Pseudomonadati</taxon>
        <taxon>Myxococcota</taxon>
        <taxon>Myxococcia</taxon>
        <taxon>Myxococcales</taxon>
        <taxon>Cystobacterineae</taxon>
        <taxon>Myxococcaceae</taxon>
        <taxon>Myxococcus</taxon>
    </lineage>
</organism>
<dbReference type="AlphaFoldDB" id="L7UDN5"/>
<dbReference type="SUPFAM" id="SSF53335">
    <property type="entry name" value="S-adenosyl-L-methionine-dependent methyltransferases"/>
    <property type="match status" value="1"/>
</dbReference>
<evidence type="ECO:0000256" key="4">
    <source>
        <dbReference type="RuleBase" id="RU362026"/>
    </source>
</evidence>
<sequence>MKPVHDTHHATLFSGNCVEVMASLPSGSVDAIITDPPYAEINREYGRLSEPDWHELMRAVVGQVRRVLKPSGSAVFILQPNSEHVGRMRPWLFEFMAWTSREWNLVQDVWWWNVSTPPTGSCQRKNGLMRPSVKACVWLGAPTCYRNQDAVLWTPSEAMARVKHANRALRVSPSGLSVRAGRIADTVAERGGVTPYNLLPIPNSNSVSSGGAKGHGAATPEVLCDWWVRYITRQGDIILDPFFGSGTVGAAALKAGRSVVGIEQHAPYVEIARQTLVSAEANHGG</sequence>
<evidence type="ECO:0000256" key="1">
    <source>
        <dbReference type="ARBA" id="ARBA00006594"/>
    </source>
</evidence>
<keyword evidence="3" id="KW-0808">Transferase</keyword>
<evidence type="ECO:0000313" key="6">
    <source>
        <dbReference type="EMBL" id="AGC44564.1"/>
    </source>
</evidence>
<dbReference type="eggNOG" id="COG0863">
    <property type="taxonomic scope" value="Bacteria"/>
</dbReference>
<dbReference type="GO" id="GO:0005737">
    <property type="term" value="C:cytoplasm"/>
    <property type="evidence" value="ECO:0007669"/>
    <property type="project" value="TreeGrafter"/>
</dbReference>
<gene>
    <name evidence="6" type="ordered locus">MYSTI_03252</name>
</gene>
<dbReference type="OrthoDB" id="9800801at2"/>
<reference evidence="6 7" key="1">
    <citation type="journal article" date="2013" name="Genome Announc.">
        <title>Complete genome sequence of Myxococcus stipitatus strain DSM 14675, a fruiting myxobacterium.</title>
        <authorList>
            <person name="Huntley S."/>
            <person name="Kneip S."/>
            <person name="Treuner-Lange A."/>
            <person name="Sogaard-Andersen L."/>
        </authorList>
    </citation>
    <scope>NUCLEOTIDE SEQUENCE [LARGE SCALE GENOMIC DNA]</scope>
    <source>
        <strain evidence="7">DSM 14675 / JCM 12634 / Mx s8</strain>
    </source>
</reference>
<dbReference type="GO" id="GO:0003677">
    <property type="term" value="F:DNA binding"/>
    <property type="evidence" value="ECO:0007669"/>
    <property type="project" value="InterPro"/>
</dbReference>
<dbReference type="PROSITE" id="PS00092">
    <property type="entry name" value="N6_MTASE"/>
    <property type="match status" value="1"/>
</dbReference>
<proteinExistence type="inferred from homology"/>
<dbReference type="RefSeq" id="WP_015348825.1">
    <property type="nucleotide sequence ID" value="NC_020126.1"/>
</dbReference>
<dbReference type="STRING" id="1278073.MYSTI_03252"/>
<dbReference type="PANTHER" id="PTHR13370:SF3">
    <property type="entry name" value="TRNA (GUANINE(10)-N2)-METHYLTRANSFERASE HOMOLOG"/>
    <property type="match status" value="1"/>
</dbReference>
<dbReference type="EC" id="2.1.1.-" evidence="4"/>
<dbReference type="InterPro" id="IPR001091">
    <property type="entry name" value="RM_Methyltransferase"/>
</dbReference>
<accession>L7UDN5</accession>
<dbReference type="GO" id="GO:0009007">
    <property type="term" value="F:site-specific DNA-methyltransferase (adenine-specific) activity"/>
    <property type="evidence" value="ECO:0007669"/>
    <property type="project" value="TreeGrafter"/>
</dbReference>
<dbReference type="InterPro" id="IPR002052">
    <property type="entry name" value="DNA_methylase_N6_adenine_CS"/>
</dbReference>
<comment type="similarity">
    <text evidence="1 4">Belongs to the N(4)/N(6)-methyltransferase family.</text>
</comment>
<dbReference type="PATRIC" id="fig|1278073.3.peg.3311"/>
<name>L7UDN5_MYXSD</name>
<dbReference type="CDD" id="cd02440">
    <property type="entry name" value="AdoMet_MTases"/>
    <property type="match status" value="1"/>
</dbReference>
<dbReference type="Pfam" id="PF01555">
    <property type="entry name" value="N6_N4_Mtase"/>
    <property type="match status" value="1"/>
</dbReference>
<evidence type="ECO:0000256" key="3">
    <source>
        <dbReference type="ARBA" id="ARBA00022679"/>
    </source>
</evidence>
<dbReference type="Proteomes" id="UP000011131">
    <property type="component" value="Chromosome"/>
</dbReference>
<feature type="domain" description="DNA methylase N-4/N-6" evidence="5">
    <location>
        <begin position="29"/>
        <end position="273"/>
    </location>
</feature>
<dbReference type="HOGENOM" id="CLU_024927_2_3_7"/>
<dbReference type="Gene3D" id="3.40.50.150">
    <property type="entry name" value="Vaccinia Virus protein VP39"/>
    <property type="match status" value="1"/>
</dbReference>
<dbReference type="GO" id="GO:0032259">
    <property type="term" value="P:methylation"/>
    <property type="evidence" value="ECO:0007669"/>
    <property type="project" value="UniProtKB-KW"/>
</dbReference>
<evidence type="ECO:0000256" key="2">
    <source>
        <dbReference type="ARBA" id="ARBA00022603"/>
    </source>
</evidence>
<dbReference type="GO" id="GO:0008170">
    <property type="term" value="F:N-methyltransferase activity"/>
    <property type="evidence" value="ECO:0007669"/>
    <property type="project" value="InterPro"/>
</dbReference>
<dbReference type="REBASE" id="59006">
    <property type="entry name" value="M.Mst14675ORF3252P"/>
</dbReference>
<dbReference type="InterPro" id="IPR002941">
    <property type="entry name" value="DNA_methylase_N4/N6"/>
</dbReference>
<protein>
    <recommendedName>
        <fullName evidence="4">Methyltransferase</fullName>
        <ecNumber evidence="4">2.1.1.-</ecNumber>
    </recommendedName>
</protein>
<keyword evidence="7" id="KW-1185">Reference proteome</keyword>
<dbReference type="PRINTS" id="PR00508">
    <property type="entry name" value="S21N4MTFRASE"/>
</dbReference>
<dbReference type="KEGG" id="msd:MYSTI_03252"/>
<dbReference type="InterPro" id="IPR029063">
    <property type="entry name" value="SAM-dependent_MTases_sf"/>
</dbReference>
<evidence type="ECO:0000259" key="5">
    <source>
        <dbReference type="Pfam" id="PF01555"/>
    </source>
</evidence>
<dbReference type="PANTHER" id="PTHR13370">
    <property type="entry name" value="RNA METHYLASE-RELATED"/>
    <property type="match status" value="1"/>
</dbReference>